<sequence length="182" mass="20594">MSDLKESKLSSEIVYQGSFLDVRKDKVLLPDGNTSTREWIKHPGAVCIIPILPNGDIALIRQYRYPIKREMIELPAGKLDGIEESEMCAKRELEEEIGYSSDKITFLTQIHPAIGFANEVMNLYLAEDLVQTKSNLDKDEFIILFPTNLNNAVEMVWSGKITDVKTIIGLLWANKILSPQQL</sequence>
<gene>
    <name evidence="4" type="ORF">METZ01_LOCUS227974</name>
</gene>
<proteinExistence type="predicted"/>
<evidence type="ECO:0000256" key="1">
    <source>
        <dbReference type="ARBA" id="ARBA00001946"/>
    </source>
</evidence>
<keyword evidence="2" id="KW-0378">Hydrolase</keyword>
<feature type="domain" description="Nudix hydrolase" evidence="3">
    <location>
        <begin position="40"/>
        <end position="169"/>
    </location>
</feature>
<dbReference type="InterPro" id="IPR020084">
    <property type="entry name" value="NUDIX_hydrolase_CS"/>
</dbReference>
<evidence type="ECO:0000259" key="3">
    <source>
        <dbReference type="PROSITE" id="PS51462"/>
    </source>
</evidence>
<dbReference type="PROSITE" id="PS51462">
    <property type="entry name" value="NUDIX"/>
    <property type="match status" value="1"/>
</dbReference>
<dbReference type="PROSITE" id="PS00893">
    <property type="entry name" value="NUDIX_BOX"/>
    <property type="match status" value="1"/>
</dbReference>
<dbReference type="GO" id="GO:0019693">
    <property type="term" value="P:ribose phosphate metabolic process"/>
    <property type="evidence" value="ECO:0007669"/>
    <property type="project" value="TreeGrafter"/>
</dbReference>
<dbReference type="EMBL" id="UINC01055810">
    <property type="protein sequence ID" value="SVB75120.1"/>
    <property type="molecule type" value="Genomic_DNA"/>
</dbReference>
<comment type="cofactor">
    <cofactor evidence="1">
        <name>Mg(2+)</name>
        <dbReference type="ChEBI" id="CHEBI:18420"/>
    </cofactor>
</comment>
<dbReference type="PANTHER" id="PTHR11839">
    <property type="entry name" value="UDP/ADP-SUGAR PYROPHOSPHATASE"/>
    <property type="match status" value="1"/>
</dbReference>
<protein>
    <recommendedName>
        <fullName evidence="3">Nudix hydrolase domain-containing protein</fullName>
    </recommendedName>
</protein>
<dbReference type="InterPro" id="IPR000086">
    <property type="entry name" value="NUDIX_hydrolase_dom"/>
</dbReference>
<dbReference type="InterPro" id="IPR015797">
    <property type="entry name" value="NUDIX_hydrolase-like_dom_sf"/>
</dbReference>
<dbReference type="GO" id="GO:0005829">
    <property type="term" value="C:cytosol"/>
    <property type="evidence" value="ECO:0007669"/>
    <property type="project" value="TreeGrafter"/>
</dbReference>
<dbReference type="GO" id="GO:0016787">
    <property type="term" value="F:hydrolase activity"/>
    <property type="evidence" value="ECO:0007669"/>
    <property type="project" value="UniProtKB-KW"/>
</dbReference>
<organism evidence="4">
    <name type="scientific">marine metagenome</name>
    <dbReference type="NCBI Taxonomy" id="408172"/>
    <lineage>
        <taxon>unclassified sequences</taxon>
        <taxon>metagenomes</taxon>
        <taxon>ecological metagenomes</taxon>
    </lineage>
</organism>
<dbReference type="Gene3D" id="3.90.79.10">
    <property type="entry name" value="Nucleoside Triphosphate Pyrophosphohydrolase"/>
    <property type="match status" value="1"/>
</dbReference>
<accession>A0A382GIY7</accession>
<evidence type="ECO:0000256" key="2">
    <source>
        <dbReference type="ARBA" id="ARBA00022801"/>
    </source>
</evidence>
<name>A0A382GIY7_9ZZZZ</name>
<dbReference type="GO" id="GO:0006753">
    <property type="term" value="P:nucleoside phosphate metabolic process"/>
    <property type="evidence" value="ECO:0007669"/>
    <property type="project" value="TreeGrafter"/>
</dbReference>
<reference evidence="4" key="1">
    <citation type="submission" date="2018-05" db="EMBL/GenBank/DDBJ databases">
        <authorList>
            <person name="Lanie J.A."/>
            <person name="Ng W.-L."/>
            <person name="Kazmierczak K.M."/>
            <person name="Andrzejewski T.M."/>
            <person name="Davidsen T.M."/>
            <person name="Wayne K.J."/>
            <person name="Tettelin H."/>
            <person name="Glass J.I."/>
            <person name="Rusch D."/>
            <person name="Podicherti R."/>
            <person name="Tsui H.-C.T."/>
            <person name="Winkler M.E."/>
        </authorList>
    </citation>
    <scope>NUCLEOTIDE SEQUENCE</scope>
</reference>
<dbReference type="SUPFAM" id="SSF55811">
    <property type="entry name" value="Nudix"/>
    <property type="match status" value="1"/>
</dbReference>
<evidence type="ECO:0000313" key="4">
    <source>
        <dbReference type="EMBL" id="SVB75120.1"/>
    </source>
</evidence>
<dbReference type="Pfam" id="PF00293">
    <property type="entry name" value="NUDIX"/>
    <property type="match status" value="1"/>
</dbReference>
<dbReference type="PANTHER" id="PTHR11839:SF18">
    <property type="entry name" value="NUDIX HYDROLASE DOMAIN-CONTAINING PROTEIN"/>
    <property type="match status" value="1"/>
</dbReference>
<dbReference type="AlphaFoldDB" id="A0A382GIY7"/>